<dbReference type="RefSeq" id="WP_274260782.1">
    <property type="nucleotide sequence ID" value="NZ_CP117884.1"/>
</dbReference>
<dbReference type="PANTHER" id="PTHR43479:SF11">
    <property type="entry name" value="ACREF_ENVCD OPERON REPRESSOR-RELATED"/>
    <property type="match status" value="1"/>
</dbReference>
<keyword evidence="1 2" id="KW-0238">DNA-binding</keyword>
<dbReference type="EMBL" id="CP117884">
    <property type="protein sequence ID" value="WDF82968.1"/>
    <property type="molecule type" value="Genomic_DNA"/>
</dbReference>
<evidence type="ECO:0000313" key="4">
    <source>
        <dbReference type="EMBL" id="WDF82968.1"/>
    </source>
</evidence>
<accession>A0ABY7WS01</accession>
<feature type="domain" description="HTH tetR-type" evidence="3">
    <location>
        <begin position="4"/>
        <end position="64"/>
    </location>
</feature>
<evidence type="ECO:0000256" key="1">
    <source>
        <dbReference type="ARBA" id="ARBA00023125"/>
    </source>
</evidence>
<dbReference type="PANTHER" id="PTHR43479">
    <property type="entry name" value="ACREF/ENVCD OPERON REPRESSOR-RELATED"/>
    <property type="match status" value="1"/>
</dbReference>
<gene>
    <name evidence="4" type="ORF">PQ472_01625</name>
</gene>
<reference evidence="4 5" key="1">
    <citation type="submission" date="2023-02" db="EMBL/GenBank/DDBJ databases">
        <title>Genome sequence of Lacticaseibacillus sp. KACC 23028.</title>
        <authorList>
            <person name="Kim S."/>
            <person name="Heo J."/>
            <person name="Kwon S.-W."/>
        </authorList>
    </citation>
    <scope>NUCLEOTIDE SEQUENCE [LARGE SCALE GENOMIC DNA]</scope>
    <source>
        <strain evidence="4 5">KACC 23028</strain>
    </source>
</reference>
<keyword evidence="5" id="KW-1185">Reference proteome</keyword>
<evidence type="ECO:0000256" key="2">
    <source>
        <dbReference type="PROSITE-ProRule" id="PRU00335"/>
    </source>
</evidence>
<dbReference type="InterPro" id="IPR050624">
    <property type="entry name" value="HTH-type_Tx_Regulator"/>
</dbReference>
<sequence>MPTEATDAIIERALISVLETKPFEKITIDDIARAAEIDRSTFYRYFHSKYEALSSSFPVLINAEMFQQLDAMHPSSRLETVVNWVAEHRRLMKNLLIENQQYSSFTELVRVVSSILNDFNDSAPENYKSSPLVLLVTEAPNRKRIIRLAATMLVSVLTDYISHDASMTADDVMIDIRYLFHRLGLEDETSEDDNAATRTK</sequence>
<proteinExistence type="predicted"/>
<dbReference type="InterPro" id="IPR001647">
    <property type="entry name" value="HTH_TetR"/>
</dbReference>
<dbReference type="Proteomes" id="UP001220377">
    <property type="component" value="Chromosome"/>
</dbReference>
<dbReference type="InterPro" id="IPR009057">
    <property type="entry name" value="Homeodomain-like_sf"/>
</dbReference>
<dbReference type="Gene3D" id="1.10.357.10">
    <property type="entry name" value="Tetracycline Repressor, domain 2"/>
    <property type="match status" value="1"/>
</dbReference>
<feature type="DNA-binding region" description="H-T-H motif" evidence="2">
    <location>
        <begin position="27"/>
        <end position="46"/>
    </location>
</feature>
<dbReference type="SUPFAM" id="SSF46689">
    <property type="entry name" value="Homeodomain-like"/>
    <property type="match status" value="1"/>
</dbReference>
<dbReference type="Pfam" id="PF00440">
    <property type="entry name" value="TetR_N"/>
    <property type="match status" value="1"/>
</dbReference>
<evidence type="ECO:0000313" key="5">
    <source>
        <dbReference type="Proteomes" id="UP001220377"/>
    </source>
</evidence>
<dbReference type="PROSITE" id="PS50977">
    <property type="entry name" value="HTH_TETR_2"/>
    <property type="match status" value="1"/>
</dbReference>
<organism evidence="4 5">
    <name type="scientific">Lacticaseibacillus pabuli</name>
    <dbReference type="NCBI Taxonomy" id="3025672"/>
    <lineage>
        <taxon>Bacteria</taxon>
        <taxon>Bacillati</taxon>
        <taxon>Bacillota</taxon>
        <taxon>Bacilli</taxon>
        <taxon>Lactobacillales</taxon>
        <taxon>Lactobacillaceae</taxon>
        <taxon>Lacticaseibacillus</taxon>
    </lineage>
</organism>
<evidence type="ECO:0000259" key="3">
    <source>
        <dbReference type="PROSITE" id="PS50977"/>
    </source>
</evidence>
<protein>
    <submittedName>
        <fullName evidence="4">Helix-turn-helix domain containing protein</fullName>
    </submittedName>
</protein>
<name>A0ABY7WS01_9LACO</name>